<sequence>MSGKKSQADGQKVYCGCKEKQYKGRQGYGSGTQSRGNIVYGKGQRKEGRLLIGEIGGVLLIDFFGDFSGG</sequence>
<dbReference type="EMBL" id="QZDT01000029">
    <property type="protein sequence ID" value="NBJ94082.1"/>
    <property type="molecule type" value="Genomic_DNA"/>
</dbReference>
<evidence type="ECO:0000313" key="1">
    <source>
        <dbReference type="EMBL" id="NBJ94082.1"/>
    </source>
</evidence>
<organism evidence="1 2">
    <name type="scientific">Parablautia muri</name>
    <dbReference type="NCBI Taxonomy" id="2320879"/>
    <lineage>
        <taxon>Bacteria</taxon>
        <taxon>Bacillati</taxon>
        <taxon>Bacillota</taxon>
        <taxon>Clostridia</taxon>
        <taxon>Lachnospirales</taxon>
        <taxon>Lachnospiraceae</taxon>
        <taxon>Parablautia</taxon>
    </lineage>
</organism>
<proteinExistence type="predicted"/>
<dbReference type="AlphaFoldDB" id="A0A9X5BI76"/>
<keyword evidence="2" id="KW-1185">Reference proteome</keyword>
<evidence type="ECO:0000313" key="2">
    <source>
        <dbReference type="Proteomes" id="UP001154420"/>
    </source>
</evidence>
<comment type="caution">
    <text evidence="1">The sequence shown here is derived from an EMBL/GenBank/DDBJ whole genome shotgun (WGS) entry which is preliminary data.</text>
</comment>
<gene>
    <name evidence="1" type="ORF">D5281_16175</name>
</gene>
<accession>A0A9X5BI76</accession>
<dbReference type="Proteomes" id="UP001154420">
    <property type="component" value="Unassembled WGS sequence"/>
</dbReference>
<reference evidence="1" key="1">
    <citation type="submission" date="2018-09" db="EMBL/GenBank/DDBJ databases">
        <title>Murine metabolic-syndrome-specific gut microbial biobank.</title>
        <authorList>
            <person name="Liu C."/>
        </authorList>
    </citation>
    <scope>NUCLEOTIDE SEQUENCE</scope>
    <source>
        <strain evidence="1">D42-62</strain>
    </source>
</reference>
<protein>
    <submittedName>
        <fullName evidence="1">Uncharacterized protein</fullName>
    </submittedName>
</protein>
<name>A0A9X5BI76_9FIRM</name>